<dbReference type="GO" id="GO:0046872">
    <property type="term" value="F:metal ion binding"/>
    <property type="evidence" value="ECO:0007669"/>
    <property type="project" value="UniProtKB-KW"/>
</dbReference>
<dbReference type="RefSeq" id="WP_176063291.1">
    <property type="nucleotide sequence ID" value="NZ_BJTG01000002.1"/>
</dbReference>
<dbReference type="AlphaFoldDB" id="A0A7I9VJ05"/>
<dbReference type="InterPro" id="IPR011334">
    <property type="entry name" value="UDP-acyl_GlcNac_deAcase_C"/>
</dbReference>
<evidence type="ECO:0000256" key="2">
    <source>
        <dbReference type="ARBA" id="ARBA00002923"/>
    </source>
</evidence>
<keyword evidence="7 12" id="KW-0479">Metal-binding</keyword>
<keyword evidence="14" id="KW-1185">Reference proteome</keyword>
<feature type="active site" description="Proton donor" evidence="12">
    <location>
        <position position="262"/>
    </location>
</feature>
<keyword evidence="10 12" id="KW-0443">Lipid metabolism</keyword>
<evidence type="ECO:0000313" key="13">
    <source>
        <dbReference type="EMBL" id="GEJ56110.1"/>
    </source>
</evidence>
<dbReference type="InterPro" id="IPR020568">
    <property type="entry name" value="Ribosomal_Su5_D2-typ_SF"/>
</dbReference>
<comment type="caution">
    <text evidence="13">The sequence shown here is derived from an EMBL/GenBank/DDBJ whole genome shotgun (WGS) entry which is preliminary data.</text>
</comment>
<dbReference type="PANTHER" id="PTHR33694:SF1">
    <property type="entry name" value="UDP-3-O-ACYL-N-ACETYLGLUCOSAMINE DEACETYLASE 1, MITOCHONDRIAL-RELATED"/>
    <property type="match status" value="1"/>
</dbReference>
<evidence type="ECO:0000256" key="3">
    <source>
        <dbReference type="ARBA" id="ARBA00005002"/>
    </source>
</evidence>
<dbReference type="InterPro" id="IPR004463">
    <property type="entry name" value="UDP-acyl_GlcNac_deAcase"/>
</dbReference>
<evidence type="ECO:0000256" key="8">
    <source>
        <dbReference type="ARBA" id="ARBA00022801"/>
    </source>
</evidence>
<evidence type="ECO:0000256" key="12">
    <source>
        <dbReference type="HAMAP-Rule" id="MF_00388"/>
    </source>
</evidence>
<comment type="function">
    <text evidence="2 12">Catalyzes the hydrolysis of UDP-3-O-myristoyl-N-acetylglucosamine to form UDP-3-O-myristoylglucosamine and acetate, the committed step in lipid A biosynthesis.</text>
</comment>
<dbReference type="PANTHER" id="PTHR33694">
    <property type="entry name" value="UDP-3-O-ACYL-N-ACETYLGLUCOSAMINE DEACETYLASE 1, MITOCHONDRIAL-RELATED"/>
    <property type="match status" value="1"/>
</dbReference>
<dbReference type="NCBIfam" id="TIGR00325">
    <property type="entry name" value="lpxC"/>
    <property type="match status" value="1"/>
</dbReference>
<dbReference type="GO" id="GO:0009245">
    <property type="term" value="P:lipid A biosynthetic process"/>
    <property type="evidence" value="ECO:0007669"/>
    <property type="project" value="UniProtKB-UniRule"/>
</dbReference>
<protein>
    <recommendedName>
        <fullName evidence="4 12">UDP-3-O-acyl-N-acetylglucosamine deacetylase</fullName>
        <shortName evidence="12">UDP-3-O-acyl-GlcNAc deacetylase</shortName>
        <ecNumber evidence="4 12">3.5.1.108</ecNumber>
    </recommendedName>
    <alternativeName>
        <fullName evidence="12">UDP-3-O-[R-3-hydroxymyristoyl]-N-acetylglucosamine deacetylase</fullName>
    </alternativeName>
</protein>
<evidence type="ECO:0000256" key="1">
    <source>
        <dbReference type="ARBA" id="ARBA00001947"/>
    </source>
</evidence>
<evidence type="ECO:0000256" key="7">
    <source>
        <dbReference type="ARBA" id="ARBA00022723"/>
    </source>
</evidence>
<sequence length="306" mass="32928">MANWNQRTVARKVTCRGVGLHSGRPASLTLAPAAPDAGVTFFRRDLGVEIPARAEHVVDTQLSTSLGLGPARVATVEHVLAALTGMGVDNCRVELDGPEIPILDGSAAPFVYLLQEAGVRTQRAGKRFLIVKRPVEAREGDKVARVEPAPELSVRFTVDFGHPLITDQTFSFVFSDRVFAREVARARTFCFLRDVERMQAAGLALGGSLDNAIVVDEFSILNPGGLRYPDEFARHKVLDAMGDLSLLGMPLIATFTARRSGHALNQALVKKLLADPTAHAVVQIGADEELEPLQIRLPALGALDAA</sequence>
<dbReference type="Proteomes" id="UP000503640">
    <property type="component" value="Unassembled WGS sequence"/>
</dbReference>
<evidence type="ECO:0000256" key="11">
    <source>
        <dbReference type="ARBA" id="ARBA00024535"/>
    </source>
</evidence>
<evidence type="ECO:0000256" key="9">
    <source>
        <dbReference type="ARBA" id="ARBA00022833"/>
    </source>
</evidence>
<organism evidence="13 14">
    <name type="scientific">Anaeromyxobacter diazotrophicus</name>
    <dbReference type="NCBI Taxonomy" id="2590199"/>
    <lineage>
        <taxon>Bacteria</taxon>
        <taxon>Pseudomonadati</taxon>
        <taxon>Myxococcota</taxon>
        <taxon>Myxococcia</taxon>
        <taxon>Myxococcales</taxon>
        <taxon>Cystobacterineae</taxon>
        <taxon>Anaeromyxobacteraceae</taxon>
        <taxon>Anaeromyxobacter</taxon>
    </lineage>
</organism>
<evidence type="ECO:0000256" key="6">
    <source>
        <dbReference type="ARBA" id="ARBA00022556"/>
    </source>
</evidence>
<accession>A0A7I9VJ05</accession>
<keyword evidence="5 12" id="KW-0444">Lipid biosynthesis</keyword>
<dbReference type="Gene3D" id="3.30.1700.10">
    <property type="entry name" value="lpxc deacetylase, domain 2"/>
    <property type="match status" value="1"/>
</dbReference>
<feature type="binding site" evidence="12">
    <location>
        <position position="239"/>
    </location>
    <ligand>
        <name>Zn(2+)</name>
        <dbReference type="ChEBI" id="CHEBI:29105"/>
    </ligand>
</feature>
<dbReference type="Gene3D" id="3.30.230.20">
    <property type="entry name" value="lpxc deacetylase, domain 1"/>
    <property type="match status" value="1"/>
</dbReference>
<feature type="binding site" evidence="12">
    <location>
        <position position="78"/>
    </location>
    <ligand>
        <name>Zn(2+)</name>
        <dbReference type="ChEBI" id="CHEBI:29105"/>
    </ligand>
</feature>
<evidence type="ECO:0000313" key="14">
    <source>
        <dbReference type="Proteomes" id="UP000503640"/>
    </source>
</evidence>
<evidence type="ECO:0000256" key="10">
    <source>
        <dbReference type="ARBA" id="ARBA00023098"/>
    </source>
</evidence>
<dbReference type="Pfam" id="PF03331">
    <property type="entry name" value="LpxC"/>
    <property type="match status" value="1"/>
</dbReference>
<comment type="catalytic activity">
    <reaction evidence="11 12">
        <text>a UDP-3-O-[(3R)-3-hydroxyacyl]-N-acetyl-alpha-D-glucosamine + H2O = a UDP-3-O-[(3R)-3-hydroxyacyl]-alpha-D-glucosamine + acetate</text>
        <dbReference type="Rhea" id="RHEA:67816"/>
        <dbReference type="ChEBI" id="CHEBI:15377"/>
        <dbReference type="ChEBI" id="CHEBI:30089"/>
        <dbReference type="ChEBI" id="CHEBI:137740"/>
        <dbReference type="ChEBI" id="CHEBI:173225"/>
        <dbReference type="EC" id="3.5.1.108"/>
    </reaction>
</comment>
<evidence type="ECO:0000256" key="4">
    <source>
        <dbReference type="ARBA" id="ARBA00012745"/>
    </source>
</evidence>
<gene>
    <name evidence="12 13" type="primary">lpxC</name>
    <name evidence="13" type="ORF">AMYX_08510</name>
</gene>
<dbReference type="SUPFAM" id="SSF54211">
    <property type="entry name" value="Ribosomal protein S5 domain 2-like"/>
    <property type="match status" value="2"/>
</dbReference>
<reference evidence="14" key="1">
    <citation type="journal article" date="2020" name="Appl. Environ. Microbiol.">
        <title>Diazotrophic Anaeromyxobacter Isolates from Soils.</title>
        <authorList>
            <person name="Masuda Y."/>
            <person name="Yamanaka H."/>
            <person name="Xu Z.X."/>
            <person name="Shiratori Y."/>
            <person name="Aono T."/>
            <person name="Amachi S."/>
            <person name="Senoo K."/>
            <person name="Itoh H."/>
        </authorList>
    </citation>
    <scope>NUCLEOTIDE SEQUENCE [LARGE SCALE GENOMIC DNA]</scope>
    <source>
        <strain evidence="14">R267</strain>
    </source>
</reference>
<comment type="cofactor">
    <cofactor evidence="1 12">
        <name>Zn(2+)</name>
        <dbReference type="ChEBI" id="CHEBI:29105"/>
    </cofactor>
</comment>
<proteinExistence type="inferred from homology"/>
<dbReference type="GO" id="GO:0103117">
    <property type="term" value="F:UDP-3-O-acyl-N-acetylglucosamine deacetylase activity"/>
    <property type="evidence" value="ECO:0007669"/>
    <property type="project" value="UniProtKB-UniRule"/>
</dbReference>
<keyword evidence="8 12" id="KW-0378">Hydrolase</keyword>
<dbReference type="EMBL" id="BJTG01000002">
    <property type="protein sequence ID" value="GEJ56110.1"/>
    <property type="molecule type" value="Genomic_DNA"/>
</dbReference>
<keyword evidence="6 12" id="KW-0441">Lipid A biosynthesis</keyword>
<evidence type="ECO:0000256" key="5">
    <source>
        <dbReference type="ARBA" id="ARBA00022516"/>
    </source>
</evidence>
<dbReference type="UniPathway" id="UPA00359">
    <property type="reaction ID" value="UER00478"/>
</dbReference>
<name>A0A7I9VJ05_9BACT</name>
<dbReference type="HAMAP" id="MF_00388">
    <property type="entry name" value="LpxC"/>
    <property type="match status" value="1"/>
</dbReference>
<dbReference type="GO" id="GO:0016020">
    <property type="term" value="C:membrane"/>
    <property type="evidence" value="ECO:0007669"/>
    <property type="project" value="GOC"/>
</dbReference>
<comment type="similarity">
    <text evidence="12">Belongs to the LpxC family.</text>
</comment>
<keyword evidence="9 12" id="KW-0862">Zinc</keyword>
<dbReference type="EC" id="3.5.1.108" evidence="4 12"/>
<dbReference type="InterPro" id="IPR015870">
    <property type="entry name" value="UDP-acyl_N-AcGlcN_deAcase_N"/>
</dbReference>
<comment type="pathway">
    <text evidence="3 12">Glycolipid biosynthesis; lipid IV(A) biosynthesis; lipid IV(A) from (3R)-3-hydroxytetradecanoyl-[acyl-carrier-protein] and UDP-N-acetyl-alpha-D-glucosamine: step 2/6.</text>
</comment>
<feature type="binding site" evidence="12">
    <location>
        <position position="235"/>
    </location>
    <ligand>
        <name>Zn(2+)</name>
        <dbReference type="ChEBI" id="CHEBI:29105"/>
    </ligand>
</feature>